<organism evidence="3 4">
    <name type="scientific">Afipia clevelandensis ATCC 49720</name>
    <dbReference type="NCBI Taxonomy" id="883079"/>
    <lineage>
        <taxon>Bacteria</taxon>
        <taxon>Pseudomonadati</taxon>
        <taxon>Pseudomonadota</taxon>
        <taxon>Alphaproteobacteria</taxon>
        <taxon>Hyphomicrobiales</taxon>
        <taxon>Nitrobacteraceae</taxon>
        <taxon>Afipia</taxon>
    </lineage>
</organism>
<evidence type="ECO:0000256" key="1">
    <source>
        <dbReference type="SAM" id="MobiDB-lite"/>
    </source>
</evidence>
<reference evidence="3 4" key="1">
    <citation type="submission" date="2012-04" db="EMBL/GenBank/DDBJ databases">
        <title>The Genome Sequence of Afipia clevelandensis ATCC 49720.</title>
        <authorList>
            <consortium name="The Broad Institute Genome Sequencing Platform"/>
            <person name="Earl A."/>
            <person name="Ward D."/>
            <person name="Feldgarden M."/>
            <person name="Gevers D."/>
            <person name="Huys G."/>
            <person name="Walker B."/>
            <person name="Young S.K."/>
            <person name="Zeng Q."/>
            <person name="Gargeya S."/>
            <person name="Fitzgerald M."/>
            <person name="Haas B."/>
            <person name="Abouelleil A."/>
            <person name="Alvarado L."/>
            <person name="Arachchi H.M."/>
            <person name="Berlin A."/>
            <person name="Chapman S.B."/>
            <person name="Goldberg J."/>
            <person name="Griggs A."/>
            <person name="Gujja S."/>
            <person name="Hansen M."/>
            <person name="Howarth C."/>
            <person name="Imamovic A."/>
            <person name="Larimer J."/>
            <person name="McCowen C."/>
            <person name="Montmayeur A."/>
            <person name="Murphy C."/>
            <person name="Neiman D."/>
            <person name="Pearson M."/>
            <person name="Priest M."/>
            <person name="Roberts A."/>
            <person name="Saif S."/>
            <person name="Shea T."/>
            <person name="Sisk P."/>
            <person name="Sykes S."/>
            <person name="Wortman J."/>
            <person name="Nusbaum C."/>
            <person name="Birren B."/>
        </authorList>
    </citation>
    <scope>NUCLEOTIDE SEQUENCE [LARGE SCALE GENOMIC DNA]</scope>
    <source>
        <strain evidence="3 4">ATCC 49720</strain>
    </source>
</reference>
<evidence type="ECO:0000256" key="2">
    <source>
        <dbReference type="SAM" id="Phobius"/>
    </source>
</evidence>
<keyword evidence="2" id="KW-0812">Transmembrane</keyword>
<proteinExistence type="predicted"/>
<name>K8PKJ3_9BRAD</name>
<feature type="transmembrane region" description="Helical" evidence="2">
    <location>
        <begin position="35"/>
        <end position="52"/>
    </location>
</feature>
<keyword evidence="4" id="KW-1185">Reference proteome</keyword>
<gene>
    <name evidence="3" type="ORF">HMPREF9696_01372</name>
</gene>
<evidence type="ECO:0000313" key="3">
    <source>
        <dbReference type="EMBL" id="EKS38903.1"/>
    </source>
</evidence>
<dbReference type="EMBL" id="AGWY01000006">
    <property type="protein sequence ID" value="EKS38903.1"/>
    <property type="molecule type" value="Genomic_DNA"/>
</dbReference>
<dbReference type="HOGENOM" id="CLU_2614101_0_0_5"/>
<evidence type="ECO:0000313" key="4">
    <source>
        <dbReference type="Proteomes" id="UP000001095"/>
    </source>
</evidence>
<accession>K8PKJ3</accession>
<sequence>MTVMSENDRSADNKTGVHDKPAGLNDFKNQQGKPVKALIGIALLVLFAIILARMNPVPHESISAPAWTANQTTGSGAK</sequence>
<protein>
    <submittedName>
        <fullName evidence="3">Uncharacterized protein</fullName>
    </submittedName>
</protein>
<keyword evidence="2" id="KW-1133">Transmembrane helix</keyword>
<keyword evidence="2" id="KW-0472">Membrane</keyword>
<dbReference type="PATRIC" id="fig|883079.3.peg.1390"/>
<dbReference type="Proteomes" id="UP000001095">
    <property type="component" value="Unassembled WGS sequence"/>
</dbReference>
<comment type="caution">
    <text evidence="3">The sequence shown here is derived from an EMBL/GenBank/DDBJ whole genome shotgun (WGS) entry which is preliminary data.</text>
</comment>
<feature type="compositionally biased region" description="Basic and acidic residues" evidence="1">
    <location>
        <begin position="1"/>
        <end position="21"/>
    </location>
</feature>
<dbReference type="AlphaFoldDB" id="K8PKJ3"/>
<dbReference type="RefSeq" id="WP_002712238.1">
    <property type="nucleotide sequence ID" value="NZ_KB375281.1"/>
</dbReference>
<feature type="region of interest" description="Disordered" evidence="1">
    <location>
        <begin position="1"/>
        <end position="29"/>
    </location>
</feature>